<dbReference type="GO" id="GO:0005886">
    <property type="term" value="C:plasma membrane"/>
    <property type="evidence" value="ECO:0007669"/>
    <property type="project" value="UniProtKB-SubCell"/>
</dbReference>
<gene>
    <name evidence="8" type="ORF">CRT60_06990</name>
</gene>
<proteinExistence type="predicted"/>
<evidence type="ECO:0000256" key="4">
    <source>
        <dbReference type="ARBA" id="ARBA00022989"/>
    </source>
</evidence>
<evidence type="ECO:0000313" key="9">
    <source>
        <dbReference type="Proteomes" id="UP000225379"/>
    </source>
</evidence>
<evidence type="ECO:0000256" key="6">
    <source>
        <dbReference type="SAM" id="Phobius"/>
    </source>
</evidence>
<feature type="transmembrane region" description="Helical" evidence="6">
    <location>
        <begin position="20"/>
        <end position="43"/>
    </location>
</feature>
<dbReference type="Pfam" id="PF12823">
    <property type="entry name" value="DUF3817"/>
    <property type="match status" value="1"/>
</dbReference>
<dbReference type="InterPro" id="IPR023845">
    <property type="entry name" value="DUF3817_TM"/>
</dbReference>
<dbReference type="PANTHER" id="PTHR40077:SF2">
    <property type="entry name" value="MEMBRANE PROTEIN"/>
    <property type="match status" value="1"/>
</dbReference>
<dbReference type="AlphaFoldDB" id="A0A2B8BJL7"/>
<dbReference type="Proteomes" id="UP000225379">
    <property type="component" value="Unassembled WGS sequence"/>
</dbReference>
<keyword evidence="9" id="KW-1185">Reference proteome</keyword>
<sequence>MMAPQFGSEKAGSEERRQMLQMRTACLVEGGTLILLLFVAVPLKHLAGFPGAVKAMGPVHGLAFLTYFWMLTRMVSSGGWSRGETIKLFAAAMVPFGAFFSARTLTRRAALASPP</sequence>
<evidence type="ECO:0000259" key="7">
    <source>
        <dbReference type="Pfam" id="PF12823"/>
    </source>
</evidence>
<protein>
    <recommendedName>
        <fullName evidence="7">DUF3817 domain-containing protein</fullName>
    </recommendedName>
</protein>
<feature type="transmembrane region" description="Helical" evidence="6">
    <location>
        <begin position="55"/>
        <end position="76"/>
    </location>
</feature>
<keyword evidence="3 6" id="KW-0812">Transmembrane</keyword>
<feature type="transmembrane region" description="Helical" evidence="6">
    <location>
        <begin position="88"/>
        <end position="106"/>
    </location>
</feature>
<dbReference type="NCBIfam" id="TIGR03954">
    <property type="entry name" value="integ_memb_HG"/>
    <property type="match status" value="1"/>
</dbReference>
<comment type="subcellular location">
    <subcellularLocation>
        <location evidence="1">Cell membrane</location>
        <topology evidence="1">Multi-pass membrane protein</topology>
    </subcellularLocation>
</comment>
<evidence type="ECO:0000256" key="2">
    <source>
        <dbReference type="ARBA" id="ARBA00022475"/>
    </source>
</evidence>
<dbReference type="OrthoDB" id="1121311at2"/>
<dbReference type="EMBL" id="PDKW01000039">
    <property type="protein sequence ID" value="PGH57723.1"/>
    <property type="molecule type" value="Genomic_DNA"/>
</dbReference>
<evidence type="ECO:0000313" key="8">
    <source>
        <dbReference type="EMBL" id="PGH57723.1"/>
    </source>
</evidence>
<keyword evidence="4 6" id="KW-1133">Transmembrane helix</keyword>
<evidence type="ECO:0000256" key="5">
    <source>
        <dbReference type="ARBA" id="ARBA00023136"/>
    </source>
</evidence>
<evidence type="ECO:0000256" key="1">
    <source>
        <dbReference type="ARBA" id="ARBA00004651"/>
    </source>
</evidence>
<keyword evidence="2" id="KW-1003">Cell membrane</keyword>
<evidence type="ECO:0000256" key="3">
    <source>
        <dbReference type="ARBA" id="ARBA00022692"/>
    </source>
</evidence>
<name>A0A2B8BJL7_9PROT</name>
<reference evidence="9" key="1">
    <citation type="submission" date="2017-10" db="EMBL/GenBank/DDBJ databases">
        <authorList>
            <person name="Kravchenko I.K."/>
            <person name="Grouzdev D.S."/>
        </authorList>
    </citation>
    <scope>NUCLEOTIDE SEQUENCE [LARGE SCALE GENOMIC DNA]</scope>
    <source>
        <strain evidence="9">B2</strain>
    </source>
</reference>
<organism evidence="8 9">
    <name type="scientific">Azospirillum palustre</name>
    <dbReference type="NCBI Taxonomy" id="2044885"/>
    <lineage>
        <taxon>Bacteria</taxon>
        <taxon>Pseudomonadati</taxon>
        <taxon>Pseudomonadota</taxon>
        <taxon>Alphaproteobacteria</taxon>
        <taxon>Rhodospirillales</taxon>
        <taxon>Azospirillaceae</taxon>
        <taxon>Azospirillum</taxon>
    </lineage>
</organism>
<comment type="caution">
    <text evidence="8">The sequence shown here is derived from an EMBL/GenBank/DDBJ whole genome shotgun (WGS) entry which is preliminary data.</text>
</comment>
<keyword evidence="5 6" id="KW-0472">Membrane</keyword>
<feature type="domain" description="DUF3817" evidence="7">
    <location>
        <begin position="22"/>
        <end position="107"/>
    </location>
</feature>
<accession>A0A2B8BJL7</accession>
<dbReference type="PANTHER" id="PTHR40077">
    <property type="entry name" value="MEMBRANE PROTEIN-RELATED"/>
    <property type="match status" value="1"/>
</dbReference>